<dbReference type="EMBL" id="JBHTCO010000003">
    <property type="protein sequence ID" value="MFC7391956.1"/>
    <property type="molecule type" value="Genomic_DNA"/>
</dbReference>
<dbReference type="Gene3D" id="3.50.50.100">
    <property type="match status" value="1"/>
</dbReference>
<comment type="cofactor">
    <cofactor evidence="1">
        <name>FAD</name>
        <dbReference type="ChEBI" id="CHEBI:57692"/>
    </cofactor>
</comment>
<dbReference type="InterPro" id="IPR051169">
    <property type="entry name" value="NADH-Q_oxidoreductase"/>
</dbReference>
<evidence type="ECO:0000256" key="4">
    <source>
        <dbReference type="ARBA" id="ARBA00022827"/>
    </source>
</evidence>
<evidence type="ECO:0000256" key="5">
    <source>
        <dbReference type="ARBA" id="ARBA00023002"/>
    </source>
</evidence>
<comment type="similarity">
    <text evidence="2">Belongs to the NADH dehydrogenase family.</text>
</comment>
<evidence type="ECO:0000259" key="6">
    <source>
        <dbReference type="Pfam" id="PF07992"/>
    </source>
</evidence>
<name>A0ABW2PUH4_9BACL</name>
<dbReference type="InterPro" id="IPR023753">
    <property type="entry name" value="FAD/NAD-binding_dom"/>
</dbReference>
<accession>A0ABW2PUH4</accession>
<dbReference type="RefSeq" id="WP_380963473.1">
    <property type="nucleotide sequence ID" value="NZ_JBHTCO010000003.1"/>
</dbReference>
<proteinExistence type="inferred from homology"/>
<keyword evidence="4" id="KW-0274">FAD</keyword>
<keyword evidence="3" id="KW-0285">Flavoprotein</keyword>
<dbReference type="PRINTS" id="PR00368">
    <property type="entry name" value="FADPNR"/>
</dbReference>
<evidence type="ECO:0000256" key="2">
    <source>
        <dbReference type="ARBA" id="ARBA00005272"/>
    </source>
</evidence>
<evidence type="ECO:0000313" key="8">
    <source>
        <dbReference type="Proteomes" id="UP001596505"/>
    </source>
</evidence>
<dbReference type="EC" id="1.6.5.-" evidence="7"/>
<dbReference type="PANTHER" id="PTHR42913:SF3">
    <property type="entry name" value="64 KDA MITOCHONDRIAL NADH DEHYDROGENASE (EUROFUNG)"/>
    <property type="match status" value="1"/>
</dbReference>
<organism evidence="7 8">
    <name type="scientific">Scopulibacillus cellulosilyticus</name>
    <dbReference type="NCBI Taxonomy" id="2665665"/>
    <lineage>
        <taxon>Bacteria</taxon>
        <taxon>Bacillati</taxon>
        <taxon>Bacillota</taxon>
        <taxon>Bacilli</taxon>
        <taxon>Bacillales</taxon>
        <taxon>Sporolactobacillaceae</taxon>
        <taxon>Scopulibacillus</taxon>
    </lineage>
</organism>
<comment type="caution">
    <text evidence="7">The sequence shown here is derived from an EMBL/GenBank/DDBJ whole genome shotgun (WGS) entry which is preliminary data.</text>
</comment>
<dbReference type="PANTHER" id="PTHR42913">
    <property type="entry name" value="APOPTOSIS-INDUCING FACTOR 1"/>
    <property type="match status" value="1"/>
</dbReference>
<gene>
    <name evidence="7" type="ORF">ACFQRG_02960</name>
</gene>
<protein>
    <submittedName>
        <fullName evidence="7">NAD(P)/FAD-dependent oxidoreductase</fullName>
        <ecNumber evidence="7">1.6.5.-</ecNumber>
    </submittedName>
</protein>
<feature type="domain" description="FAD/NAD(P)-binding" evidence="6">
    <location>
        <begin position="4"/>
        <end position="319"/>
    </location>
</feature>
<dbReference type="PRINTS" id="PR00411">
    <property type="entry name" value="PNDRDTASEI"/>
</dbReference>
<sequence length="393" mass="42133">MSKQIVILGAGYGGVLAALNVRKYLSKSEAQVTVVNQYPTHQIITELHRLAAGNVSEQAVALPLAKLFKGKDIDLKIAKVESFSVDKKEVKLSDNTTLTYDALVVALGSQTAYFGIPGLEENSMVLKSAEDANRIYNHIEDKIRKYAETKDEADATILIGGGGLTGVELVGEIVDIMPKLAKGYGVDPKEVKLLLVEAGPKILPVLPDDLIERAQTSLEARGVEFLTGLPVTSVKGNVIELKDGQKIKANTFVWTGGVQGIPLVGESGLEVNRGRATVNEYLQSVSHENVFVAGDAAVAFGPNSDRPYAPTAQNAWQMGELIGYNLYAYLENKSFETFNPVNSGTLASLGRKDAVAIIGGNSTPLKGLPASLMKEASNVRYLSHIKGLFSLAY</sequence>
<dbReference type="InterPro" id="IPR036188">
    <property type="entry name" value="FAD/NAD-bd_sf"/>
</dbReference>
<reference evidence="8" key="1">
    <citation type="journal article" date="2019" name="Int. J. Syst. Evol. Microbiol.">
        <title>The Global Catalogue of Microorganisms (GCM) 10K type strain sequencing project: providing services to taxonomists for standard genome sequencing and annotation.</title>
        <authorList>
            <consortium name="The Broad Institute Genomics Platform"/>
            <consortium name="The Broad Institute Genome Sequencing Center for Infectious Disease"/>
            <person name="Wu L."/>
            <person name="Ma J."/>
        </authorList>
    </citation>
    <scope>NUCLEOTIDE SEQUENCE [LARGE SCALE GENOMIC DNA]</scope>
    <source>
        <strain evidence="8">CGMCC 1.16305</strain>
    </source>
</reference>
<evidence type="ECO:0000256" key="1">
    <source>
        <dbReference type="ARBA" id="ARBA00001974"/>
    </source>
</evidence>
<dbReference type="SUPFAM" id="SSF51905">
    <property type="entry name" value="FAD/NAD(P)-binding domain"/>
    <property type="match status" value="2"/>
</dbReference>
<keyword evidence="5 7" id="KW-0560">Oxidoreductase</keyword>
<evidence type="ECO:0000256" key="3">
    <source>
        <dbReference type="ARBA" id="ARBA00022630"/>
    </source>
</evidence>
<dbReference type="Pfam" id="PF07992">
    <property type="entry name" value="Pyr_redox_2"/>
    <property type="match status" value="1"/>
</dbReference>
<dbReference type="GO" id="GO:0016491">
    <property type="term" value="F:oxidoreductase activity"/>
    <property type="evidence" value="ECO:0007669"/>
    <property type="project" value="UniProtKB-KW"/>
</dbReference>
<dbReference type="Proteomes" id="UP001596505">
    <property type="component" value="Unassembled WGS sequence"/>
</dbReference>
<keyword evidence="8" id="KW-1185">Reference proteome</keyword>
<evidence type="ECO:0000313" key="7">
    <source>
        <dbReference type="EMBL" id="MFC7391956.1"/>
    </source>
</evidence>